<dbReference type="RefSeq" id="WP_015409240.1">
    <property type="nucleotide sequence ID" value="NC_020388.1"/>
</dbReference>
<feature type="transmembrane region" description="Helical" evidence="2">
    <location>
        <begin position="540"/>
        <end position="560"/>
    </location>
</feature>
<evidence type="ECO:0000256" key="2">
    <source>
        <dbReference type="SAM" id="Phobius"/>
    </source>
</evidence>
<dbReference type="InterPro" id="IPR013783">
    <property type="entry name" value="Ig-like_fold"/>
</dbReference>
<dbReference type="EMBL" id="HF582854">
    <property type="protein sequence ID" value="CCQ36440.1"/>
    <property type="molecule type" value="Genomic_DNA"/>
</dbReference>
<evidence type="ECO:0000256" key="1">
    <source>
        <dbReference type="SAM" id="MobiDB-lite"/>
    </source>
</evidence>
<dbReference type="PANTHER" id="PTHR35902">
    <property type="entry name" value="S-LAYER DOMAIN-LIKE PROTEIN-RELATED"/>
    <property type="match status" value="1"/>
</dbReference>
<dbReference type="HOGENOM" id="CLU_028008_1_0_2"/>
<dbReference type="OrthoDB" id="56770at2157"/>
<evidence type="ECO:0000313" key="3">
    <source>
        <dbReference type="EMBL" id="CCQ36440.1"/>
    </source>
</evidence>
<evidence type="ECO:0008006" key="5">
    <source>
        <dbReference type="Google" id="ProtNLM"/>
    </source>
</evidence>
<dbReference type="GeneID" id="14651196"/>
<feature type="compositionally biased region" description="Basic and acidic residues" evidence="1">
    <location>
        <begin position="1"/>
        <end position="12"/>
    </location>
</feature>
<proteinExistence type="predicted"/>
<dbReference type="Proteomes" id="UP000011867">
    <property type="component" value="Chromosome"/>
</dbReference>
<protein>
    <recommendedName>
        <fullName evidence="5">CARDB domain-containing protein</fullName>
    </recommendedName>
</protein>
<dbReference type="AlphaFoldDB" id="M1XKS8"/>
<dbReference type="KEGG" id="nmo:Nmlp_2269"/>
<keyword evidence="2" id="KW-1133">Transmembrane helix</keyword>
<dbReference type="STRING" id="268739.Nmlp_2269"/>
<feature type="transmembrane region" description="Helical" evidence="2">
    <location>
        <begin position="30"/>
        <end position="50"/>
    </location>
</feature>
<dbReference type="PANTHER" id="PTHR35902:SF3">
    <property type="entry name" value="NPCBM-ASSOCIATED, NEW3 DOMAIN OF ALPHA-GALACTOSIDASE"/>
    <property type="match status" value="1"/>
</dbReference>
<name>M1XKS8_NATM8</name>
<dbReference type="Gene3D" id="2.60.40.10">
    <property type="entry name" value="Immunoglobulins"/>
    <property type="match status" value="3"/>
</dbReference>
<accession>M1XKS8</accession>
<organism evidence="3 4">
    <name type="scientific">Natronomonas moolapensis (strain DSM 18674 / CECT 7526 / JCM 14361 / 8.8.11)</name>
    <dbReference type="NCBI Taxonomy" id="268739"/>
    <lineage>
        <taxon>Archaea</taxon>
        <taxon>Methanobacteriati</taxon>
        <taxon>Methanobacteriota</taxon>
        <taxon>Stenosarchaea group</taxon>
        <taxon>Halobacteria</taxon>
        <taxon>Halobacteriales</taxon>
        <taxon>Natronomonadaceae</taxon>
        <taxon>Natronomonas</taxon>
    </lineage>
</organism>
<keyword evidence="2" id="KW-0472">Membrane</keyword>
<reference evidence="3 4" key="1">
    <citation type="journal article" date="2013" name="Genome Announc.">
        <title>Genome of the haloarchaeon Natronomonas moolapensis, a neutrophilic member of a previously haloalkaliphilic genus.</title>
        <authorList>
            <person name="Dyall-Smith M.L."/>
            <person name="Pfeiffer F."/>
            <person name="Oberwinkler T."/>
            <person name="Klee K."/>
            <person name="Rampp M."/>
            <person name="Palm P."/>
            <person name="Gross K."/>
            <person name="Schuster S.C."/>
            <person name="Oesterhelt D."/>
        </authorList>
    </citation>
    <scope>NUCLEOTIDE SEQUENCE [LARGE SCALE GENOMIC DNA]</scope>
    <source>
        <strain evidence="4">DSM 18674 / JCM 14361 / 8.8.11</strain>
    </source>
</reference>
<keyword evidence="2" id="KW-0812">Transmembrane</keyword>
<keyword evidence="4" id="KW-1185">Reference proteome</keyword>
<sequence>MDDGPDGPRNRIDSNTTAEPRWSGGGLGSLGVVAAVFLLVTATGVGAIALGPGTASAQTGFSSGDVDLDVFVPDDTFTPGQTSELTLQIANDGEVNDGSSPDSTDVTTTARNVRVEVDKQRAPISVETGERSVGSITTEEPRDVPIEIDVPEDAEEGEYEIEVELEYRHTSRVFDVGGTQGDRSHTVTREVDIVIDDAPRFDITELDTAAQIDDSGATTAEIENVGGERAEDLTVELTSTSQRVSFGDSTSETASVSSLAPGETATIEYDVRFGPRASERAYPLNATVGYEDSNGIPGTDTQPTLDVTPMAEQTFEITDTDSTLRVGEDGDLTGTVTNTGPVAAENVVVRYADDYPNVVAIERDVAVGRLAPGESAEFRLPLEVTREADPVAKSIAMAVTYRNNDNELNRYDDVDAVAEVAERRDQFLLDIEDDNIAAGSERLVNVTVTNNLDEPVSDVEAKLYTDSPIGAGDDDEAYAESLEPGESTTTSFRISADGGAAPRTYSVEMDFRYDDEDGTSKVSETYRAAIDVTEAEGGGVPWLLVGGLAVIVAIGAGVLWRRRG</sequence>
<feature type="region of interest" description="Disordered" evidence="1">
    <location>
        <begin position="1"/>
        <end position="25"/>
    </location>
</feature>
<gene>
    <name evidence="3" type="ordered locus">Nmlp_2269</name>
</gene>
<evidence type="ECO:0000313" key="4">
    <source>
        <dbReference type="Proteomes" id="UP000011867"/>
    </source>
</evidence>
<dbReference type="eggNOG" id="arCOG02079">
    <property type="taxonomic scope" value="Archaea"/>
</dbReference>